<feature type="compositionally biased region" description="Polar residues" evidence="1">
    <location>
        <begin position="11"/>
        <end position="22"/>
    </location>
</feature>
<proteinExistence type="predicted"/>
<gene>
    <name evidence="2" type="ORF">LTRI10_LOCUS20012</name>
</gene>
<name>A0AAV2DXY6_9ROSI</name>
<dbReference type="AlphaFoldDB" id="A0AAV2DXY6"/>
<protein>
    <submittedName>
        <fullName evidence="2">Uncharacterized protein</fullName>
    </submittedName>
</protein>
<evidence type="ECO:0000313" key="2">
    <source>
        <dbReference type="EMBL" id="CAL1378432.1"/>
    </source>
</evidence>
<keyword evidence="3" id="KW-1185">Reference proteome</keyword>
<evidence type="ECO:0000256" key="1">
    <source>
        <dbReference type="SAM" id="MobiDB-lite"/>
    </source>
</evidence>
<dbReference type="EMBL" id="OZ034816">
    <property type="protein sequence ID" value="CAL1378432.1"/>
    <property type="molecule type" value="Genomic_DNA"/>
</dbReference>
<organism evidence="2 3">
    <name type="scientific">Linum trigynum</name>
    <dbReference type="NCBI Taxonomy" id="586398"/>
    <lineage>
        <taxon>Eukaryota</taxon>
        <taxon>Viridiplantae</taxon>
        <taxon>Streptophyta</taxon>
        <taxon>Embryophyta</taxon>
        <taxon>Tracheophyta</taxon>
        <taxon>Spermatophyta</taxon>
        <taxon>Magnoliopsida</taxon>
        <taxon>eudicotyledons</taxon>
        <taxon>Gunneridae</taxon>
        <taxon>Pentapetalae</taxon>
        <taxon>rosids</taxon>
        <taxon>fabids</taxon>
        <taxon>Malpighiales</taxon>
        <taxon>Linaceae</taxon>
        <taxon>Linum</taxon>
    </lineage>
</organism>
<evidence type="ECO:0000313" key="3">
    <source>
        <dbReference type="Proteomes" id="UP001497516"/>
    </source>
</evidence>
<feature type="region of interest" description="Disordered" evidence="1">
    <location>
        <begin position="1"/>
        <end position="22"/>
    </location>
</feature>
<reference evidence="2 3" key="1">
    <citation type="submission" date="2024-04" db="EMBL/GenBank/DDBJ databases">
        <authorList>
            <person name="Fracassetti M."/>
        </authorList>
    </citation>
    <scope>NUCLEOTIDE SEQUENCE [LARGE SCALE GENOMIC DNA]</scope>
</reference>
<dbReference type="Proteomes" id="UP001497516">
    <property type="component" value="Chromosome 3"/>
</dbReference>
<sequence>MAESSPKAVSYSRTDFASTDRPSLENSRVAACVFLFCCPNGRTTAGSQDIGPFDLVHLVVPAPPSVDKLVVPATAEIVIRAAELNRARDTT</sequence>
<accession>A0AAV2DXY6</accession>